<dbReference type="InterPro" id="IPR049492">
    <property type="entry name" value="BD-FAE-like_dom"/>
</dbReference>
<dbReference type="InterPro" id="IPR029058">
    <property type="entry name" value="AB_hydrolase_fold"/>
</dbReference>
<dbReference type="InterPro" id="IPR050300">
    <property type="entry name" value="GDXG_lipolytic_enzyme"/>
</dbReference>
<dbReference type="SUPFAM" id="SSF53474">
    <property type="entry name" value="alpha/beta-Hydrolases"/>
    <property type="match status" value="1"/>
</dbReference>
<reference evidence="4 5" key="1">
    <citation type="submission" date="2016-11" db="EMBL/GenBank/DDBJ databases">
        <title>Whole genomes of Flavobacteriaceae.</title>
        <authorList>
            <person name="Stine C."/>
            <person name="Li C."/>
            <person name="Tadesse D."/>
        </authorList>
    </citation>
    <scope>NUCLEOTIDE SEQUENCE [LARGE SCALE GENOMIC DNA]</scope>
    <source>
        <strain evidence="4 5">DSM 18292</strain>
    </source>
</reference>
<feature type="signal peptide" evidence="2">
    <location>
        <begin position="1"/>
        <end position="21"/>
    </location>
</feature>
<dbReference type="Gene3D" id="3.40.50.1820">
    <property type="entry name" value="alpha/beta hydrolase"/>
    <property type="match status" value="1"/>
</dbReference>
<organism evidence="4 5">
    <name type="scientific">Flavobacterium hercynium</name>
    <dbReference type="NCBI Taxonomy" id="387094"/>
    <lineage>
        <taxon>Bacteria</taxon>
        <taxon>Pseudomonadati</taxon>
        <taxon>Bacteroidota</taxon>
        <taxon>Flavobacteriia</taxon>
        <taxon>Flavobacteriales</taxon>
        <taxon>Flavobacteriaceae</taxon>
        <taxon>Flavobacterium</taxon>
    </lineage>
</organism>
<keyword evidence="2" id="KW-0732">Signal</keyword>
<evidence type="ECO:0000313" key="4">
    <source>
        <dbReference type="EMBL" id="OXA87257.1"/>
    </source>
</evidence>
<dbReference type="RefSeq" id="WP_089050999.1">
    <property type="nucleotide sequence ID" value="NZ_FXTV01000006.1"/>
</dbReference>
<evidence type="ECO:0000256" key="2">
    <source>
        <dbReference type="SAM" id="SignalP"/>
    </source>
</evidence>
<dbReference type="PANTHER" id="PTHR48081">
    <property type="entry name" value="AB HYDROLASE SUPERFAMILY PROTEIN C4A8.06C"/>
    <property type="match status" value="1"/>
</dbReference>
<name>A0A226GYX5_9FLAO</name>
<dbReference type="Proteomes" id="UP000198345">
    <property type="component" value="Unassembled WGS sequence"/>
</dbReference>
<dbReference type="EMBL" id="MUGW01000036">
    <property type="protein sequence ID" value="OXA87257.1"/>
    <property type="molecule type" value="Genomic_DNA"/>
</dbReference>
<sequence length="280" mass="31134">MKNLFLLLSICLIGISSFAQKLDYDTKSNIQYYNSAVNKTDSYINERCVLDIYYPKNSKGFATIVWFHGGGLTGGSKEIPEALKNKGVAIIGVNYRLSPKAKAAKAIDDAAAAVAWVFNNISNYGGDPSLIFVSGHSAGGYLDLMIGLDKKYLQKEGIDANAIAGLIPFSAQCITHFEIRRENGIPETQPTIDAFAPLFFVRADAPPLLLITGDRELEMLGRYEENAYLMRMMKLKGHKQTRLFELDGYNHGMTEPAFPLLLNEVNRIIKEKNKDKTPQK</sequence>
<evidence type="ECO:0000259" key="3">
    <source>
        <dbReference type="Pfam" id="PF20434"/>
    </source>
</evidence>
<gene>
    <name evidence="4" type="ORF">B0A66_16725</name>
</gene>
<dbReference type="GO" id="GO:0016787">
    <property type="term" value="F:hydrolase activity"/>
    <property type="evidence" value="ECO:0007669"/>
    <property type="project" value="UniProtKB-KW"/>
</dbReference>
<dbReference type="Pfam" id="PF20434">
    <property type="entry name" value="BD-FAE"/>
    <property type="match status" value="1"/>
</dbReference>
<keyword evidence="1" id="KW-0378">Hydrolase</keyword>
<protein>
    <submittedName>
        <fullName evidence="4">Lipase</fullName>
    </submittedName>
</protein>
<evidence type="ECO:0000313" key="5">
    <source>
        <dbReference type="Proteomes" id="UP000198345"/>
    </source>
</evidence>
<evidence type="ECO:0000256" key="1">
    <source>
        <dbReference type="ARBA" id="ARBA00022801"/>
    </source>
</evidence>
<comment type="caution">
    <text evidence="4">The sequence shown here is derived from an EMBL/GenBank/DDBJ whole genome shotgun (WGS) entry which is preliminary data.</text>
</comment>
<dbReference type="OrthoDB" id="9777975at2"/>
<proteinExistence type="predicted"/>
<feature type="chain" id="PRO_5013211692" evidence="2">
    <location>
        <begin position="22"/>
        <end position="280"/>
    </location>
</feature>
<dbReference type="PANTHER" id="PTHR48081:SF9">
    <property type="entry name" value="CARBOXYLESTERASE"/>
    <property type="match status" value="1"/>
</dbReference>
<accession>A0A226GYX5</accession>
<dbReference type="AlphaFoldDB" id="A0A226GYX5"/>
<keyword evidence="5" id="KW-1185">Reference proteome</keyword>
<feature type="domain" description="BD-FAE-like" evidence="3">
    <location>
        <begin position="50"/>
        <end position="151"/>
    </location>
</feature>